<proteinExistence type="predicted"/>
<keyword evidence="2" id="KW-0349">Heme</keyword>
<dbReference type="InterPro" id="IPR004329">
    <property type="entry name" value="CcmE"/>
</dbReference>
<evidence type="ECO:0000256" key="9">
    <source>
        <dbReference type="ARBA" id="ARBA00023136"/>
    </source>
</evidence>
<organism evidence="11 12">
    <name type="scientific">Hyalangium rubrum</name>
    <dbReference type="NCBI Taxonomy" id="3103134"/>
    <lineage>
        <taxon>Bacteria</taxon>
        <taxon>Pseudomonadati</taxon>
        <taxon>Myxococcota</taxon>
        <taxon>Myxococcia</taxon>
        <taxon>Myxococcales</taxon>
        <taxon>Cystobacterineae</taxon>
        <taxon>Archangiaceae</taxon>
        <taxon>Hyalangium</taxon>
    </lineage>
</organism>
<evidence type="ECO:0000256" key="1">
    <source>
        <dbReference type="ARBA" id="ARBA00004370"/>
    </source>
</evidence>
<evidence type="ECO:0000256" key="2">
    <source>
        <dbReference type="ARBA" id="ARBA00022617"/>
    </source>
</evidence>
<dbReference type="EMBL" id="JAXIVS010000012">
    <property type="protein sequence ID" value="MDY7230733.1"/>
    <property type="molecule type" value="Genomic_DNA"/>
</dbReference>
<keyword evidence="6" id="KW-0735">Signal-anchor</keyword>
<evidence type="ECO:0000256" key="7">
    <source>
        <dbReference type="ARBA" id="ARBA00022989"/>
    </source>
</evidence>
<feature type="region of interest" description="Disordered" evidence="10">
    <location>
        <begin position="131"/>
        <end position="162"/>
    </location>
</feature>
<evidence type="ECO:0000256" key="5">
    <source>
        <dbReference type="ARBA" id="ARBA00022748"/>
    </source>
</evidence>
<dbReference type="RefSeq" id="WP_321549447.1">
    <property type="nucleotide sequence ID" value="NZ_JAXIVS010000012.1"/>
</dbReference>
<accession>A0ABU5HB80</accession>
<evidence type="ECO:0000256" key="10">
    <source>
        <dbReference type="SAM" id="MobiDB-lite"/>
    </source>
</evidence>
<keyword evidence="8" id="KW-0408">Iron</keyword>
<keyword evidence="5" id="KW-0201">Cytochrome c-type biogenesis</keyword>
<feature type="compositionally biased region" description="Low complexity" evidence="10">
    <location>
        <begin position="147"/>
        <end position="162"/>
    </location>
</feature>
<comment type="subcellular location">
    <subcellularLocation>
        <location evidence="1">Membrane</location>
    </subcellularLocation>
</comment>
<keyword evidence="7" id="KW-1133">Transmembrane helix</keyword>
<gene>
    <name evidence="11" type="ORF">SYV04_30330</name>
</gene>
<evidence type="ECO:0000256" key="3">
    <source>
        <dbReference type="ARBA" id="ARBA00022692"/>
    </source>
</evidence>
<keyword evidence="12" id="KW-1185">Reference proteome</keyword>
<feature type="compositionally biased region" description="Basic and acidic residues" evidence="10">
    <location>
        <begin position="131"/>
        <end position="146"/>
    </location>
</feature>
<dbReference type="InterPro" id="IPR012340">
    <property type="entry name" value="NA-bd_OB-fold"/>
</dbReference>
<comment type="caution">
    <text evidence="11">The sequence shown here is derived from an EMBL/GenBank/DDBJ whole genome shotgun (WGS) entry which is preliminary data.</text>
</comment>
<sequence>MTPVARNRLIALGALLVAGAGLAFVAFGNIGENLVYYWSPQEMLSQGEKAYGPTIRLGGVVKPGSIQWNEAHTSLKFHVTTDHNPGSPSVLVSSTEVPPQMFREGIGVVVEGTFDQSQVFTSNRLMVNHSNEYRAPKPGEEPRKWQETVSEGSTTASTTGAK</sequence>
<dbReference type="SUPFAM" id="SSF82093">
    <property type="entry name" value="Heme chaperone CcmE"/>
    <property type="match status" value="1"/>
</dbReference>
<reference evidence="11 12" key="1">
    <citation type="submission" date="2023-12" db="EMBL/GenBank/DDBJ databases">
        <title>the genome sequence of Hyalangium sp. s54d21.</title>
        <authorList>
            <person name="Zhang X."/>
        </authorList>
    </citation>
    <scope>NUCLEOTIDE SEQUENCE [LARGE SCALE GENOMIC DNA]</scope>
    <source>
        <strain evidence="12">s54d21</strain>
    </source>
</reference>
<dbReference type="InterPro" id="IPR036127">
    <property type="entry name" value="CcmE-like_sf"/>
</dbReference>
<name>A0ABU5HB80_9BACT</name>
<dbReference type="PANTHER" id="PTHR34128">
    <property type="entry name" value="CYTOCHROME C-TYPE BIOGENESIS PROTEIN CCME HOMOLOG, MITOCHONDRIAL"/>
    <property type="match status" value="1"/>
</dbReference>
<dbReference type="Gene3D" id="2.40.50.140">
    <property type="entry name" value="Nucleic acid-binding proteins"/>
    <property type="match status" value="1"/>
</dbReference>
<dbReference type="Pfam" id="PF03100">
    <property type="entry name" value="CcmE"/>
    <property type="match status" value="1"/>
</dbReference>
<keyword evidence="3" id="KW-0812">Transmembrane</keyword>
<protein>
    <submittedName>
        <fullName evidence="11">Cytochrome c maturation protein CcmE</fullName>
    </submittedName>
</protein>
<evidence type="ECO:0000256" key="4">
    <source>
        <dbReference type="ARBA" id="ARBA00022723"/>
    </source>
</evidence>
<evidence type="ECO:0000313" key="12">
    <source>
        <dbReference type="Proteomes" id="UP001291309"/>
    </source>
</evidence>
<keyword evidence="4" id="KW-0479">Metal-binding</keyword>
<dbReference type="PANTHER" id="PTHR34128:SF2">
    <property type="entry name" value="CYTOCHROME C-TYPE BIOGENESIS PROTEIN CCME HOMOLOG, MITOCHONDRIAL"/>
    <property type="match status" value="1"/>
</dbReference>
<evidence type="ECO:0000256" key="8">
    <source>
        <dbReference type="ARBA" id="ARBA00023004"/>
    </source>
</evidence>
<evidence type="ECO:0000313" key="11">
    <source>
        <dbReference type="EMBL" id="MDY7230733.1"/>
    </source>
</evidence>
<keyword evidence="9" id="KW-0472">Membrane</keyword>
<dbReference type="Proteomes" id="UP001291309">
    <property type="component" value="Unassembled WGS sequence"/>
</dbReference>
<evidence type="ECO:0000256" key="6">
    <source>
        <dbReference type="ARBA" id="ARBA00022968"/>
    </source>
</evidence>